<name>A0ABQ5QJS3_9BACT</name>
<gene>
    <name evidence="3" type="primary">wlbG</name>
    <name evidence="3" type="ORF">GETHLI_33410</name>
</gene>
<evidence type="ECO:0000256" key="1">
    <source>
        <dbReference type="ARBA" id="ARBA00006464"/>
    </source>
</evidence>
<dbReference type="InterPro" id="IPR003362">
    <property type="entry name" value="Bact_transf"/>
</dbReference>
<dbReference type="Pfam" id="PF02397">
    <property type="entry name" value="Bac_transf"/>
    <property type="match status" value="1"/>
</dbReference>
<dbReference type="Proteomes" id="UP001165069">
    <property type="component" value="Unassembled WGS sequence"/>
</dbReference>
<sequence>MAKRAFDLFWSVLGLAVLFPLLALVALAVKLEDGGPVFFRQIRIGRGGLPFRIWKFRTMVLDAERQGRAITVGQDPRITRIGRRLRSTKLDEIPQLLNVLVGEMSFVGPRPEVPRYVELYTDPQRAILALRPGITDLASIKYRNESELLAEAADPDAAYVDVIMPDKLRINLAYAAQASVASDFLVILATLGLYPATRIRGGAEA</sequence>
<dbReference type="PANTHER" id="PTHR30576">
    <property type="entry name" value="COLANIC BIOSYNTHESIS UDP-GLUCOSE LIPID CARRIER TRANSFERASE"/>
    <property type="match status" value="1"/>
</dbReference>
<comment type="similarity">
    <text evidence="1">Belongs to the bacterial sugar transferase family.</text>
</comment>
<evidence type="ECO:0000313" key="3">
    <source>
        <dbReference type="EMBL" id="GLH74839.1"/>
    </source>
</evidence>
<feature type="domain" description="Bacterial sugar transferase" evidence="2">
    <location>
        <begin position="3"/>
        <end position="191"/>
    </location>
</feature>
<reference evidence="3 4" key="1">
    <citation type="journal article" date="2023" name="Antonie Van Leeuwenhoek">
        <title>Mesoterricola silvestris gen. nov., sp. nov., Mesoterricola sediminis sp. nov., Geothrix oryzae sp. nov., Geothrix edaphica sp. nov., Geothrix rubra sp. nov., and Geothrix limicola sp. nov., six novel members of Acidobacteriota isolated from soils.</title>
        <authorList>
            <person name="Itoh H."/>
            <person name="Sugisawa Y."/>
            <person name="Mise K."/>
            <person name="Xu Z."/>
            <person name="Kuniyasu M."/>
            <person name="Ushijima N."/>
            <person name="Kawano K."/>
            <person name="Kobayashi E."/>
            <person name="Shiratori Y."/>
            <person name="Masuda Y."/>
            <person name="Senoo K."/>
        </authorList>
    </citation>
    <scope>NUCLEOTIDE SEQUENCE [LARGE SCALE GENOMIC DNA]</scope>
    <source>
        <strain evidence="3 4">Red804</strain>
    </source>
</reference>
<organism evidence="3 4">
    <name type="scientific">Geothrix limicola</name>
    <dbReference type="NCBI Taxonomy" id="2927978"/>
    <lineage>
        <taxon>Bacteria</taxon>
        <taxon>Pseudomonadati</taxon>
        <taxon>Acidobacteriota</taxon>
        <taxon>Holophagae</taxon>
        <taxon>Holophagales</taxon>
        <taxon>Holophagaceae</taxon>
        <taxon>Geothrix</taxon>
    </lineage>
</organism>
<keyword evidence="3" id="KW-0808">Transferase</keyword>
<evidence type="ECO:0000259" key="2">
    <source>
        <dbReference type="Pfam" id="PF02397"/>
    </source>
</evidence>
<dbReference type="RefSeq" id="WP_285577570.1">
    <property type="nucleotide sequence ID" value="NZ_BSDE01000008.1"/>
</dbReference>
<evidence type="ECO:0000313" key="4">
    <source>
        <dbReference type="Proteomes" id="UP001165069"/>
    </source>
</evidence>
<dbReference type="EMBL" id="BSDE01000008">
    <property type="protein sequence ID" value="GLH74839.1"/>
    <property type="molecule type" value="Genomic_DNA"/>
</dbReference>
<protein>
    <submittedName>
        <fullName evidence="3">Glycosyl transferase</fullName>
    </submittedName>
</protein>
<dbReference type="GO" id="GO:0016740">
    <property type="term" value="F:transferase activity"/>
    <property type="evidence" value="ECO:0007669"/>
    <property type="project" value="UniProtKB-KW"/>
</dbReference>
<dbReference type="PANTHER" id="PTHR30576:SF20">
    <property type="entry name" value="QUINOVOSAMINEPHOSPHOTRANSFERAE-RELATED"/>
    <property type="match status" value="1"/>
</dbReference>
<comment type="caution">
    <text evidence="3">The sequence shown here is derived from an EMBL/GenBank/DDBJ whole genome shotgun (WGS) entry which is preliminary data.</text>
</comment>
<accession>A0ABQ5QJS3</accession>
<proteinExistence type="inferred from homology"/>
<keyword evidence="4" id="KW-1185">Reference proteome</keyword>